<dbReference type="InterPro" id="IPR036412">
    <property type="entry name" value="HAD-like_sf"/>
</dbReference>
<sequence>MSHPAFGAVLFDLDGVLIDSELLANRVWIEVLAEHGLSLTPHAFMKGAIGQTLTGVFDWLRTEHAWDRPASFETSLDTRLLQAFQTVTALPGAEQSLRSLQAAGIPTAVVSNSQRDRLHLKLQAAGLADLAGHHVYDPAHVQGRGKPLPDLYLVAAARLGVQPERCLVIEDSVLGVQAGVAAGATVWGLLAGGHMHGGSSRELAEAGAAHTLDSHHEFQRALALTVLNEPGPAAATLR</sequence>
<dbReference type="PRINTS" id="PR00413">
    <property type="entry name" value="HADHALOGNASE"/>
</dbReference>
<dbReference type="EMBL" id="BMPP01000013">
    <property type="protein sequence ID" value="GGK33578.1"/>
    <property type="molecule type" value="Genomic_DNA"/>
</dbReference>
<dbReference type="InterPro" id="IPR006439">
    <property type="entry name" value="HAD-SF_hydro_IA"/>
</dbReference>
<gene>
    <name evidence="1" type="ORF">GCM10008955_29540</name>
</gene>
<dbReference type="PANTHER" id="PTHR18901:SF38">
    <property type="entry name" value="PSEUDOURIDINE-5'-PHOSPHATASE"/>
    <property type="match status" value="1"/>
</dbReference>
<dbReference type="InterPro" id="IPR023214">
    <property type="entry name" value="HAD_sf"/>
</dbReference>
<proteinExistence type="predicted"/>
<dbReference type="SFLD" id="SFLDG01129">
    <property type="entry name" value="C1.5:_HAD__Beta-PGM__Phosphata"/>
    <property type="match status" value="1"/>
</dbReference>
<dbReference type="InterPro" id="IPR023198">
    <property type="entry name" value="PGP-like_dom2"/>
</dbReference>
<dbReference type="SFLD" id="SFLDG01135">
    <property type="entry name" value="C1.5.6:_HAD__Beta-PGM__Phospha"/>
    <property type="match status" value="1"/>
</dbReference>
<dbReference type="NCBIfam" id="TIGR01509">
    <property type="entry name" value="HAD-SF-IA-v3"/>
    <property type="match status" value="1"/>
</dbReference>
<accession>A0ABQ2F2G6</accession>
<reference evidence="2" key="1">
    <citation type="journal article" date="2019" name="Int. J. Syst. Evol. Microbiol.">
        <title>The Global Catalogue of Microorganisms (GCM) 10K type strain sequencing project: providing services to taxonomists for standard genome sequencing and annotation.</title>
        <authorList>
            <consortium name="The Broad Institute Genomics Platform"/>
            <consortium name="The Broad Institute Genome Sequencing Center for Infectious Disease"/>
            <person name="Wu L."/>
            <person name="Ma J."/>
        </authorList>
    </citation>
    <scope>NUCLEOTIDE SEQUENCE [LARGE SCALE GENOMIC DNA]</scope>
    <source>
        <strain evidence="2">JCM 30331</strain>
    </source>
</reference>
<evidence type="ECO:0000313" key="2">
    <source>
        <dbReference type="Proteomes" id="UP000647587"/>
    </source>
</evidence>
<dbReference type="SFLD" id="SFLDS00003">
    <property type="entry name" value="Haloacid_Dehalogenase"/>
    <property type="match status" value="1"/>
</dbReference>
<dbReference type="SUPFAM" id="SSF56784">
    <property type="entry name" value="HAD-like"/>
    <property type="match status" value="1"/>
</dbReference>
<organism evidence="1 2">
    <name type="scientific">Deinococcus malanensis</name>
    <dbReference type="NCBI Taxonomy" id="1706855"/>
    <lineage>
        <taxon>Bacteria</taxon>
        <taxon>Thermotogati</taxon>
        <taxon>Deinococcota</taxon>
        <taxon>Deinococci</taxon>
        <taxon>Deinococcales</taxon>
        <taxon>Deinococcaceae</taxon>
        <taxon>Deinococcus</taxon>
    </lineage>
</organism>
<keyword evidence="2" id="KW-1185">Reference proteome</keyword>
<dbReference type="PANTHER" id="PTHR18901">
    <property type="entry name" value="2-DEOXYGLUCOSE-6-PHOSPHATE PHOSPHATASE 2"/>
    <property type="match status" value="1"/>
</dbReference>
<protein>
    <submittedName>
        <fullName evidence="1">Beta-phosphoglucomutase</fullName>
    </submittedName>
</protein>
<dbReference type="Pfam" id="PF00702">
    <property type="entry name" value="Hydrolase"/>
    <property type="match status" value="1"/>
</dbReference>
<dbReference type="RefSeq" id="WP_189010170.1">
    <property type="nucleotide sequence ID" value="NZ_BMPP01000013.1"/>
</dbReference>
<name>A0ABQ2F2G6_9DEIO</name>
<comment type="caution">
    <text evidence="1">The sequence shown here is derived from an EMBL/GenBank/DDBJ whole genome shotgun (WGS) entry which is preliminary data.</text>
</comment>
<dbReference type="Gene3D" id="1.10.150.240">
    <property type="entry name" value="Putative phosphatase, domain 2"/>
    <property type="match status" value="1"/>
</dbReference>
<dbReference type="Gene3D" id="3.40.50.1000">
    <property type="entry name" value="HAD superfamily/HAD-like"/>
    <property type="match status" value="1"/>
</dbReference>
<dbReference type="Proteomes" id="UP000647587">
    <property type="component" value="Unassembled WGS sequence"/>
</dbReference>
<evidence type="ECO:0000313" key="1">
    <source>
        <dbReference type="EMBL" id="GGK33578.1"/>
    </source>
</evidence>